<evidence type="ECO:0000313" key="1">
    <source>
        <dbReference type="EMBL" id="KAK3018762.1"/>
    </source>
</evidence>
<evidence type="ECO:0000313" key="2">
    <source>
        <dbReference type="Proteomes" id="UP001188597"/>
    </source>
</evidence>
<keyword evidence="2" id="KW-1185">Reference proteome</keyword>
<accession>A0AA88W170</accession>
<dbReference type="AlphaFoldDB" id="A0AA88W170"/>
<name>A0AA88W170_9ASTE</name>
<sequence>MVKGVEGVIKSAFTFMLRAISGAYIANYHVPNNKKHYKSGCIMAKHFEEKYYKPKMQKHLYNDDKVSTD</sequence>
<proteinExistence type="predicted"/>
<comment type="caution">
    <text evidence="1">The sequence shown here is derived from an EMBL/GenBank/DDBJ whole genome shotgun (WGS) entry which is preliminary data.</text>
</comment>
<dbReference type="Proteomes" id="UP001188597">
    <property type="component" value="Unassembled WGS sequence"/>
</dbReference>
<dbReference type="PANTHER" id="PTHR33528:SF14">
    <property type="entry name" value="SOLUTE CARRIER FAMILY 35 MEMBER A4"/>
    <property type="match status" value="1"/>
</dbReference>
<organism evidence="1 2">
    <name type="scientific">Escallonia herrerae</name>
    <dbReference type="NCBI Taxonomy" id="1293975"/>
    <lineage>
        <taxon>Eukaryota</taxon>
        <taxon>Viridiplantae</taxon>
        <taxon>Streptophyta</taxon>
        <taxon>Embryophyta</taxon>
        <taxon>Tracheophyta</taxon>
        <taxon>Spermatophyta</taxon>
        <taxon>Magnoliopsida</taxon>
        <taxon>eudicotyledons</taxon>
        <taxon>Gunneridae</taxon>
        <taxon>Pentapetalae</taxon>
        <taxon>asterids</taxon>
        <taxon>campanulids</taxon>
        <taxon>Escalloniales</taxon>
        <taxon>Escalloniaceae</taxon>
        <taxon>Escallonia</taxon>
    </lineage>
</organism>
<dbReference type="PANTHER" id="PTHR33528">
    <property type="entry name" value="OS07G0239500 PROTEIN"/>
    <property type="match status" value="1"/>
</dbReference>
<dbReference type="EMBL" id="JAVXUP010000918">
    <property type="protein sequence ID" value="KAK3018762.1"/>
    <property type="molecule type" value="Genomic_DNA"/>
</dbReference>
<protein>
    <submittedName>
        <fullName evidence="1">Uncharacterized protein</fullName>
    </submittedName>
</protein>
<dbReference type="InterPro" id="IPR027854">
    <property type="entry name" value="STMP1"/>
</dbReference>
<gene>
    <name evidence="1" type="ORF">RJ639_003309</name>
</gene>
<dbReference type="Pfam" id="PF15054">
    <property type="entry name" value="DUF4535"/>
    <property type="match status" value="1"/>
</dbReference>
<reference evidence="1" key="1">
    <citation type="submission" date="2022-12" db="EMBL/GenBank/DDBJ databases">
        <title>Draft genome assemblies for two species of Escallonia (Escalloniales).</title>
        <authorList>
            <person name="Chanderbali A."/>
            <person name="Dervinis C."/>
            <person name="Anghel I."/>
            <person name="Soltis D."/>
            <person name="Soltis P."/>
            <person name="Zapata F."/>
        </authorList>
    </citation>
    <scope>NUCLEOTIDE SEQUENCE</scope>
    <source>
        <strain evidence="1">UCBG64.0493</strain>
        <tissue evidence="1">Leaf</tissue>
    </source>
</reference>